<name>A0A0U2X655_9ENTE</name>
<keyword evidence="3" id="KW-0732">Signal</keyword>
<dbReference type="KEGG" id="erx:ATZ35_03870"/>
<evidence type="ECO:0008006" key="6">
    <source>
        <dbReference type="Google" id="ProtNLM"/>
    </source>
</evidence>
<accession>A0A0U2X655</accession>
<keyword evidence="2" id="KW-0812">Transmembrane</keyword>
<reference evidence="5" key="1">
    <citation type="submission" date="2015-12" db="EMBL/GenBank/DDBJ databases">
        <authorList>
            <person name="Lauer A."/>
            <person name="Humrighouse B."/>
            <person name="Loparev V."/>
            <person name="Shewmaker P.L."/>
            <person name="Whitney A.M."/>
            <person name="McLaughlin R.W."/>
        </authorList>
    </citation>
    <scope>NUCLEOTIDE SEQUENCE [LARGE SCALE GENOMIC DNA]</scope>
    <source>
        <strain evidence="5">LMG 26678</strain>
    </source>
</reference>
<dbReference type="RefSeq" id="WP_208929579.1">
    <property type="nucleotide sequence ID" value="NZ_CP013655.1"/>
</dbReference>
<sequence length="115" mass="12406">MKKNIIRFTRLLVGVTILLSVSAMPVQAADNGGAVQTDGVVDFYEETIISTTESDVPKTKNSSVAPSPTKPRGRYPSTGELVKKSLGISGFALIVFVLFYFLLKKRKGKEGGTPE</sequence>
<proteinExistence type="predicted"/>
<feature type="region of interest" description="Disordered" evidence="1">
    <location>
        <begin position="52"/>
        <end position="77"/>
    </location>
</feature>
<keyword evidence="5" id="KW-1185">Reference proteome</keyword>
<feature type="chain" id="PRO_5006834152" description="Gram-positive cocci surface proteins LPxTG domain-containing protein" evidence="3">
    <location>
        <begin position="29"/>
        <end position="115"/>
    </location>
</feature>
<gene>
    <name evidence="4" type="ORF">ATZ35_03870</name>
</gene>
<feature type="transmembrane region" description="Helical" evidence="2">
    <location>
        <begin position="85"/>
        <end position="103"/>
    </location>
</feature>
<evidence type="ECO:0000256" key="1">
    <source>
        <dbReference type="SAM" id="MobiDB-lite"/>
    </source>
</evidence>
<feature type="signal peptide" evidence="3">
    <location>
        <begin position="1"/>
        <end position="28"/>
    </location>
</feature>
<evidence type="ECO:0000313" key="4">
    <source>
        <dbReference type="EMBL" id="ALS36327.1"/>
    </source>
</evidence>
<evidence type="ECO:0000256" key="3">
    <source>
        <dbReference type="SAM" id="SignalP"/>
    </source>
</evidence>
<keyword evidence="2" id="KW-1133">Transmembrane helix</keyword>
<feature type="compositionally biased region" description="Polar residues" evidence="1">
    <location>
        <begin position="52"/>
        <end position="66"/>
    </location>
</feature>
<dbReference type="NCBIfam" id="TIGR01167">
    <property type="entry name" value="LPXTG_anchor"/>
    <property type="match status" value="1"/>
</dbReference>
<dbReference type="Proteomes" id="UP000067523">
    <property type="component" value="Chromosome"/>
</dbReference>
<organism evidence="4 5">
    <name type="scientific">Enterococcus rotai</name>
    <dbReference type="NCBI Taxonomy" id="118060"/>
    <lineage>
        <taxon>Bacteria</taxon>
        <taxon>Bacillati</taxon>
        <taxon>Bacillota</taxon>
        <taxon>Bacilli</taxon>
        <taxon>Lactobacillales</taxon>
        <taxon>Enterococcaceae</taxon>
        <taxon>Enterococcus</taxon>
    </lineage>
</organism>
<evidence type="ECO:0000256" key="2">
    <source>
        <dbReference type="SAM" id="Phobius"/>
    </source>
</evidence>
<dbReference type="STRING" id="118060.ATZ35_03870"/>
<dbReference type="AlphaFoldDB" id="A0A0U2X655"/>
<protein>
    <recommendedName>
        <fullName evidence="6">Gram-positive cocci surface proteins LPxTG domain-containing protein</fullName>
    </recommendedName>
</protein>
<evidence type="ECO:0000313" key="5">
    <source>
        <dbReference type="Proteomes" id="UP000067523"/>
    </source>
</evidence>
<keyword evidence="2" id="KW-0472">Membrane</keyword>
<dbReference type="EMBL" id="CP013655">
    <property type="protein sequence ID" value="ALS36327.1"/>
    <property type="molecule type" value="Genomic_DNA"/>
</dbReference>